<dbReference type="InterPro" id="IPR039426">
    <property type="entry name" value="TonB-dep_rcpt-like"/>
</dbReference>
<evidence type="ECO:0000256" key="6">
    <source>
        <dbReference type="ARBA" id="ARBA00023136"/>
    </source>
</evidence>
<evidence type="ECO:0000313" key="14">
    <source>
        <dbReference type="Proteomes" id="UP001319180"/>
    </source>
</evidence>
<dbReference type="SUPFAM" id="SSF56935">
    <property type="entry name" value="Porins"/>
    <property type="match status" value="1"/>
</dbReference>
<evidence type="ECO:0000256" key="3">
    <source>
        <dbReference type="ARBA" id="ARBA00022452"/>
    </source>
</evidence>
<accession>A0AAP2D6P5</accession>
<dbReference type="Gene3D" id="3.55.50.30">
    <property type="match status" value="1"/>
</dbReference>
<feature type="domain" description="TonB-dependent receptor-like beta-barrel" evidence="11">
    <location>
        <begin position="565"/>
        <end position="943"/>
    </location>
</feature>
<keyword evidence="5 9" id="KW-0798">TonB box</keyword>
<keyword evidence="3 8" id="KW-1134">Transmembrane beta strand</keyword>
<dbReference type="GO" id="GO:0009279">
    <property type="term" value="C:cell outer membrane"/>
    <property type="evidence" value="ECO:0007669"/>
    <property type="project" value="UniProtKB-SubCell"/>
</dbReference>
<evidence type="ECO:0000313" key="13">
    <source>
        <dbReference type="EMBL" id="MBT1686132.1"/>
    </source>
</evidence>
<evidence type="ECO:0000259" key="12">
    <source>
        <dbReference type="Pfam" id="PF07715"/>
    </source>
</evidence>
<evidence type="ECO:0000256" key="8">
    <source>
        <dbReference type="PROSITE-ProRule" id="PRU01360"/>
    </source>
</evidence>
<organism evidence="13 14">
    <name type="scientific">Dawidia soli</name>
    <dbReference type="NCBI Taxonomy" id="2782352"/>
    <lineage>
        <taxon>Bacteria</taxon>
        <taxon>Pseudomonadati</taxon>
        <taxon>Bacteroidota</taxon>
        <taxon>Cytophagia</taxon>
        <taxon>Cytophagales</taxon>
        <taxon>Chryseotaleaceae</taxon>
        <taxon>Dawidia</taxon>
    </lineage>
</organism>
<dbReference type="Gene3D" id="2.40.170.20">
    <property type="entry name" value="TonB-dependent receptor, beta-barrel domain"/>
    <property type="match status" value="1"/>
</dbReference>
<proteinExistence type="inferred from homology"/>
<feature type="region of interest" description="Disordered" evidence="10">
    <location>
        <begin position="120"/>
        <end position="153"/>
    </location>
</feature>
<evidence type="ECO:0000256" key="4">
    <source>
        <dbReference type="ARBA" id="ARBA00022692"/>
    </source>
</evidence>
<dbReference type="Pfam" id="PF00593">
    <property type="entry name" value="TonB_dep_Rec_b-barrel"/>
    <property type="match status" value="1"/>
</dbReference>
<reference evidence="13 14" key="1">
    <citation type="submission" date="2021-05" db="EMBL/GenBank/DDBJ databases">
        <title>A Polyphasic approach of four new species of the genus Ohtaekwangia: Ohtaekwangia histidinii sp. nov., Ohtaekwangia cretensis sp. nov., Ohtaekwangia indiensis sp. nov., Ohtaekwangia reichenbachii sp. nov. from diverse environment.</title>
        <authorList>
            <person name="Octaviana S."/>
        </authorList>
    </citation>
    <scope>NUCLEOTIDE SEQUENCE [LARGE SCALE GENOMIC DNA]</scope>
    <source>
        <strain evidence="13 14">PWU37</strain>
    </source>
</reference>
<dbReference type="InterPro" id="IPR023997">
    <property type="entry name" value="TonB-dep_OMP_SusC/RagA_CS"/>
</dbReference>
<dbReference type="FunFam" id="2.170.130.10:FF:000003">
    <property type="entry name" value="SusC/RagA family TonB-linked outer membrane protein"/>
    <property type="match status" value="1"/>
</dbReference>
<dbReference type="SUPFAM" id="SSF49464">
    <property type="entry name" value="Carboxypeptidase regulatory domain-like"/>
    <property type="match status" value="1"/>
</dbReference>
<keyword evidence="4 8" id="KW-0812">Transmembrane</keyword>
<comment type="subcellular location">
    <subcellularLocation>
        <location evidence="1 8">Cell outer membrane</location>
        <topology evidence="1 8">Multi-pass membrane protein</topology>
    </subcellularLocation>
</comment>
<evidence type="ECO:0000256" key="7">
    <source>
        <dbReference type="ARBA" id="ARBA00023237"/>
    </source>
</evidence>
<dbReference type="Pfam" id="PF07715">
    <property type="entry name" value="Plug"/>
    <property type="match status" value="1"/>
</dbReference>
<keyword evidence="6 8" id="KW-0472">Membrane</keyword>
<dbReference type="InterPro" id="IPR023996">
    <property type="entry name" value="TonB-dep_OMP_SusC/RagA"/>
</dbReference>
<dbReference type="InterPro" id="IPR036942">
    <property type="entry name" value="Beta-barrel_TonB_sf"/>
</dbReference>
<dbReference type="Gene3D" id="2.170.130.10">
    <property type="entry name" value="TonB-dependent receptor, plug domain"/>
    <property type="match status" value="1"/>
</dbReference>
<evidence type="ECO:0000256" key="9">
    <source>
        <dbReference type="RuleBase" id="RU003357"/>
    </source>
</evidence>
<evidence type="ECO:0000256" key="5">
    <source>
        <dbReference type="ARBA" id="ARBA00023077"/>
    </source>
</evidence>
<dbReference type="PROSITE" id="PS52016">
    <property type="entry name" value="TONB_DEPENDENT_REC_3"/>
    <property type="match status" value="1"/>
</dbReference>
<feature type="domain" description="TonB-dependent receptor plug" evidence="12">
    <location>
        <begin position="252"/>
        <end position="363"/>
    </location>
</feature>
<feature type="region of interest" description="Disordered" evidence="10">
    <location>
        <begin position="168"/>
        <end position="189"/>
    </location>
</feature>
<dbReference type="InterPro" id="IPR000531">
    <property type="entry name" value="Beta-barrel_TonB"/>
</dbReference>
<dbReference type="InterPro" id="IPR012910">
    <property type="entry name" value="Plug_dom"/>
</dbReference>
<dbReference type="Pfam" id="PF13715">
    <property type="entry name" value="CarbopepD_reg_2"/>
    <property type="match status" value="1"/>
</dbReference>
<dbReference type="InterPro" id="IPR037066">
    <property type="entry name" value="Plug_dom_sf"/>
</dbReference>
<keyword evidence="13" id="KW-0675">Receptor</keyword>
<keyword evidence="14" id="KW-1185">Reference proteome</keyword>
<dbReference type="NCBIfam" id="TIGR04057">
    <property type="entry name" value="SusC_RagA_signa"/>
    <property type="match status" value="1"/>
</dbReference>
<comment type="caution">
    <text evidence="13">The sequence shown here is derived from an EMBL/GenBank/DDBJ whole genome shotgun (WGS) entry which is preliminary data.</text>
</comment>
<comment type="similarity">
    <text evidence="8 9">Belongs to the TonB-dependent receptor family.</text>
</comment>
<keyword evidence="2 8" id="KW-0813">Transport</keyword>
<dbReference type="Gene3D" id="2.60.40.1120">
    <property type="entry name" value="Carboxypeptidase-like, regulatory domain"/>
    <property type="match status" value="1"/>
</dbReference>
<gene>
    <name evidence="13" type="ORF">KK078_06165</name>
</gene>
<evidence type="ECO:0000256" key="10">
    <source>
        <dbReference type="SAM" id="MobiDB-lite"/>
    </source>
</evidence>
<keyword evidence="7 8" id="KW-0998">Cell outer membrane</keyword>
<evidence type="ECO:0000259" key="11">
    <source>
        <dbReference type="Pfam" id="PF00593"/>
    </source>
</evidence>
<dbReference type="EMBL" id="JAHESC010000006">
    <property type="protein sequence ID" value="MBT1686132.1"/>
    <property type="molecule type" value="Genomic_DNA"/>
</dbReference>
<name>A0AAP2D6P5_9BACT</name>
<dbReference type="Proteomes" id="UP001319180">
    <property type="component" value="Unassembled WGS sequence"/>
</dbReference>
<feature type="compositionally biased region" description="Low complexity" evidence="10">
    <location>
        <begin position="126"/>
        <end position="149"/>
    </location>
</feature>
<sequence length="1145" mass="126829">MKKFLLKCLCLPQRWFRTLSFLPMMLLMLLSLNTFQIQAADTVIKRESISIEFRNISLKEAFHTLEEKTNYHFFYSTKAVDDKQIISLSLRDENIETIVNELLRVMPGVSYRIRGDQIMLKKQRNTPTEPAAQPETSEPATTPATIAAQPEPPSSVVTYQITVSGRVTSETGEGMPGVSVLQKGTANGTSTDVNGDYTLSISEGDAVLQFSFIGYLTQEVAVNNQTRIDLAMQPDITTLSEIVVVGYGTQKKISVTNSVSQVQSEAITQRPVTTLGQAMQGRAPGLTVIDQGGMPGRSTTTMRIRGVTSLPNNNNPTKNNALVIVDGIEQSLDYINPNDIESMSILKDAASTAIYGSRAANGVILITTKRAKEDRVTVTYNGYYALQNSVNNPEMMDVASYMRLQQVAFQNAGLAAPDMYSDASIQEWTTSSDREKYPLPNVWYDELFHTAPQFSNNIAVAGGSEKFKARMSVRNMRQDALLNGYDFDLKEVRLNSDFQISKKISVSGDLNYRRMRSTAPTLESTIYDRIFHGSLFTVPKYSDGTYGLSSQGHNPLMYAEMGGKSNQYTQNIIGNISASWTIAEGLKFTTQFSPRIILTSKKDFANSYTNLDKTRNITKAVPNNTLNEARINATEYTINNLLTYQKAFDKHDLSALVGYSEISNVTDSLSAYRERFYNNNIQSISQGANDGTKNNGGNDSKWGLRSYMARVNYSYADKYLFEANGRYDGSSRFTGSNQYSFFPSFSAGWRISEESFMSGISFLQELKLRGSWGKTGNQAVGLYSYYQSLNASAYSFGGTSVIGYKPTVLANPDITWETTTQTNVGIDAQVLEGLTLSFDYYKKRTDGILINLPIPAAVGFAAPPQNAGVVDNKGFEIVLGYRGEVRSAFKYNVEGNMSVNNNKVVSLAGTGPYISGNDIDPRYIIKEGLPINAHWGYATGGLFQTQEEVDSYPTYAANTKPGDVKYLNLNNDDVINADDMTMIGKSFPRITFGMNINMSYKNFELALFFQGAGDVDTRLSGALAEMGNNEGFVSDVVTGNYWTPENPGAKFPRPVKRDLRNVNTSDRMIIDASYLKLKNVQLTYNLPLPLVERIRLTRASVYASATNVLSFSKLKEWGLDPEVGSGRALYYPQTSLMTLGLNLQF</sequence>
<dbReference type="InterPro" id="IPR008969">
    <property type="entry name" value="CarboxyPept-like_regulatory"/>
</dbReference>
<protein>
    <submittedName>
        <fullName evidence="13">TonB-dependent receptor</fullName>
    </submittedName>
</protein>
<evidence type="ECO:0000256" key="2">
    <source>
        <dbReference type="ARBA" id="ARBA00022448"/>
    </source>
</evidence>
<dbReference type="AlphaFoldDB" id="A0AAP2D6P5"/>
<evidence type="ECO:0000256" key="1">
    <source>
        <dbReference type="ARBA" id="ARBA00004571"/>
    </source>
</evidence>
<dbReference type="NCBIfam" id="TIGR04056">
    <property type="entry name" value="OMP_RagA_SusC"/>
    <property type="match status" value="1"/>
</dbReference>